<gene>
    <name evidence="3" type="ORF">LCGC14_1356070</name>
</gene>
<feature type="domain" description="DUF6079" evidence="2">
    <location>
        <begin position="145"/>
        <end position="235"/>
    </location>
</feature>
<feature type="non-terminal residue" evidence="3">
    <location>
        <position position="1"/>
    </location>
</feature>
<dbReference type="Pfam" id="PF26388">
    <property type="entry name" value="DUF6079_6th"/>
    <property type="match status" value="1"/>
</dbReference>
<dbReference type="InterPro" id="IPR058574">
    <property type="entry name" value="DUF6079_6th"/>
</dbReference>
<proteinExistence type="predicted"/>
<dbReference type="Pfam" id="PF26387">
    <property type="entry name" value="DUF6079_5th"/>
    <property type="match status" value="1"/>
</dbReference>
<reference evidence="3" key="1">
    <citation type="journal article" date="2015" name="Nature">
        <title>Complex archaea that bridge the gap between prokaryotes and eukaryotes.</title>
        <authorList>
            <person name="Spang A."/>
            <person name="Saw J.H."/>
            <person name="Jorgensen S.L."/>
            <person name="Zaremba-Niedzwiedzka K."/>
            <person name="Martijn J."/>
            <person name="Lind A.E."/>
            <person name="van Eijk R."/>
            <person name="Schleper C."/>
            <person name="Guy L."/>
            <person name="Ettema T.J."/>
        </authorList>
    </citation>
    <scope>NUCLEOTIDE SEQUENCE</scope>
</reference>
<name>A0A0F9K9G6_9ZZZZ</name>
<dbReference type="InterPro" id="IPR058573">
    <property type="entry name" value="DUF6079_5th"/>
</dbReference>
<evidence type="ECO:0000259" key="2">
    <source>
        <dbReference type="Pfam" id="PF26388"/>
    </source>
</evidence>
<dbReference type="AlphaFoldDB" id="A0A0F9K9G6"/>
<protein>
    <submittedName>
        <fullName evidence="3">Uncharacterized protein</fullName>
    </submittedName>
</protein>
<dbReference type="EMBL" id="LAZR01008428">
    <property type="protein sequence ID" value="KKM78829.1"/>
    <property type="molecule type" value="Genomic_DNA"/>
</dbReference>
<evidence type="ECO:0000259" key="1">
    <source>
        <dbReference type="Pfam" id="PF26387"/>
    </source>
</evidence>
<comment type="caution">
    <text evidence="3">The sequence shown here is derived from an EMBL/GenBank/DDBJ whole genome shotgun (WGS) entry which is preliminary data.</text>
</comment>
<feature type="domain" description="DUF6079" evidence="1">
    <location>
        <begin position="5"/>
        <end position="136"/>
    </location>
</feature>
<accession>A0A0F9K9G6</accession>
<sequence length="344" mass="40764">INSISQEIEKLNEIPIEELLKVKAVNDFKKVEYDDKIIIQIKNNLALLKKIKEFFNEFNNFIYKEYLYLDNSFRWINKFPSIFLEVDKKSLNEIIKEIKSILENTDNLLNREQRRILRGKLQQYKKEYTICYFNKHSNTVGRNIEWNKLESINKSKELKILRDMKAIRILNALKSNKLDQQILTLSGAKCNKFIEDHLKENIVCPWCKFPEKLKDIGDINQEIKGISKSIEEISTEWIKILLDEIDQYKDNIAKLTPLEKTIIEKIQAQKELPDDISQDILNALNNLFSELQLIEIEPTEIVEFIFSQSDILDYDSFVANIENYKNSIIKEKNKKNIRIKKKEI</sequence>
<organism evidence="3">
    <name type="scientific">marine sediment metagenome</name>
    <dbReference type="NCBI Taxonomy" id="412755"/>
    <lineage>
        <taxon>unclassified sequences</taxon>
        <taxon>metagenomes</taxon>
        <taxon>ecological metagenomes</taxon>
    </lineage>
</organism>
<evidence type="ECO:0000313" key="3">
    <source>
        <dbReference type="EMBL" id="KKM78829.1"/>
    </source>
</evidence>